<feature type="domain" description="3-hydroxyisobutyrate dehydrogenase-like NAD-binding" evidence="4">
    <location>
        <begin position="167"/>
        <end position="285"/>
    </location>
</feature>
<dbReference type="InterPro" id="IPR008927">
    <property type="entry name" value="6-PGluconate_DH-like_C_sf"/>
</dbReference>
<dbReference type="Gene3D" id="3.40.50.720">
    <property type="entry name" value="NAD(P)-binding Rossmann-like Domain"/>
    <property type="match status" value="1"/>
</dbReference>
<protein>
    <submittedName>
        <fullName evidence="5">Unannotated protein</fullName>
    </submittedName>
</protein>
<dbReference type="InterPro" id="IPR006115">
    <property type="entry name" value="6PGDH_NADP-bd"/>
</dbReference>
<dbReference type="AlphaFoldDB" id="A0A6J6BFN1"/>
<dbReference type="SUPFAM" id="SSF48179">
    <property type="entry name" value="6-phosphogluconate dehydrogenase C-terminal domain-like"/>
    <property type="match status" value="1"/>
</dbReference>
<dbReference type="Gene3D" id="1.10.1040.10">
    <property type="entry name" value="N-(1-d-carboxylethyl)-l-norvaline Dehydrogenase, domain 2"/>
    <property type="match status" value="1"/>
</dbReference>
<organism evidence="5">
    <name type="scientific">freshwater metagenome</name>
    <dbReference type="NCBI Taxonomy" id="449393"/>
    <lineage>
        <taxon>unclassified sequences</taxon>
        <taxon>metagenomes</taxon>
        <taxon>ecological metagenomes</taxon>
    </lineage>
</organism>
<dbReference type="GO" id="GO:0050661">
    <property type="term" value="F:NADP binding"/>
    <property type="evidence" value="ECO:0007669"/>
    <property type="project" value="InterPro"/>
</dbReference>
<keyword evidence="2" id="KW-0520">NAD</keyword>
<dbReference type="InterPro" id="IPR036291">
    <property type="entry name" value="NAD(P)-bd_dom_sf"/>
</dbReference>
<dbReference type="InterPro" id="IPR015815">
    <property type="entry name" value="HIBADH-related"/>
</dbReference>
<evidence type="ECO:0000259" key="3">
    <source>
        <dbReference type="Pfam" id="PF03446"/>
    </source>
</evidence>
<proteinExistence type="predicted"/>
<reference evidence="5" key="1">
    <citation type="submission" date="2020-05" db="EMBL/GenBank/DDBJ databases">
        <authorList>
            <person name="Chiriac C."/>
            <person name="Salcher M."/>
            <person name="Ghai R."/>
            <person name="Kavagutti S V."/>
        </authorList>
    </citation>
    <scope>NUCLEOTIDE SEQUENCE</scope>
</reference>
<dbReference type="GO" id="GO:0016491">
    <property type="term" value="F:oxidoreductase activity"/>
    <property type="evidence" value="ECO:0007669"/>
    <property type="project" value="UniProtKB-KW"/>
</dbReference>
<evidence type="ECO:0000259" key="4">
    <source>
        <dbReference type="Pfam" id="PF14833"/>
    </source>
</evidence>
<gene>
    <name evidence="5" type="ORF">UFOPK1412_00481</name>
</gene>
<evidence type="ECO:0000256" key="1">
    <source>
        <dbReference type="ARBA" id="ARBA00023002"/>
    </source>
</evidence>
<name>A0A6J6BFN1_9ZZZZ</name>
<dbReference type="Pfam" id="PF14833">
    <property type="entry name" value="NAD_binding_11"/>
    <property type="match status" value="1"/>
</dbReference>
<keyword evidence="1" id="KW-0560">Oxidoreductase</keyword>
<sequence length="293" mass="30439">MAEIERSNRVAVIGLGAIGLPVAINLAKKNTYTQVWNRSDAAALTAVSAGAHRIDSIESIDARIVLTVLPDMSQVLELLDKGLESALKSGDILVVMGTVSPIAMRDLGQRLAAKGVHVLDAPVSGGDVGAQNATLSIMVGGEKEVLDAVVPIFEKIGSTIRHLGPLGAGQLAKACNQIVVATTLTALAEAVNLGRNAGLDDSVLLDILAGGLANSQVLTVKREKIESGDFTPGGSAVFQLKDLRFALEAGVDTHTALPVTSKVAELYESLVAAGDGELDHSAIVREIMRRSQA</sequence>
<dbReference type="InterPro" id="IPR013328">
    <property type="entry name" value="6PGD_dom2"/>
</dbReference>
<evidence type="ECO:0000256" key="2">
    <source>
        <dbReference type="ARBA" id="ARBA00023027"/>
    </source>
</evidence>
<feature type="domain" description="6-phosphogluconate dehydrogenase NADP-binding" evidence="3">
    <location>
        <begin position="9"/>
        <end position="164"/>
    </location>
</feature>
<dbReference type="Pfam" id="PF03446">
    <property type="entry name" value="NAD_binding_2"/>
    <property type="match status" value="1"/>
</dbReference>
<dbReference type="PIRSF" id="PIRSF000103">
    <property type="entry name" value="HIBADH"/>
    <property type="match status" value="1"/>
</dbReference>
<dbReference type="EMBL" id="CAEZSI010000047">
    <property type="protein sequence ID" value="CAB4537625.1"/>
    <property type="molecule type" value="Genomic_DNA"/>
</dbReference>
<dbReference type="PANTHER" id="PTHR43060:SF15">
    <property type="entry name" value="3-HYDROXYISOBUTYRATE DEHYDROGENASE-LIKE 1, MITOCHONDRIAL-RELATED"/>
    <property type="match status" value="1"/>
</dbReference>
<dbReference type="InterPro" id="IPR029154">
    <property type="entry name" value="HIBADH-like_NADP-bd"/>
</dbReference>
<dbReference type="SUPFAM" id="SSF51735">
    <property type="entry name" value="NAD(P)-binding Rossmann-fold domains"/>
    <property type="match status" value="1"/>
</dbReference>
<dbReference type="PANTHER" id="PTHR43060">
    <property type="entry name" value="3-HYDROXYISOBUTYRATE DEHYDROGENASE-LIKE 1, MITOCHONDRIAL-RELATED"/>
    <property type="match status" value="1"/>
</dbReference>
<evidence type="ECO:0000313" key="5">
    <source>
        <dbReference type="EMBL" id="CAB4537625.1"/>
    </source>
</evidence>
<dbReference type="GO" id="GO:0051287">
    <property type="term" value="F:NAD binding"/>
    <property type="evidence" value="ECO:0007669"/>
    <property type="project" value="InterPro"/>
</dbReference>
<accession>A0A6J6BFN1</accession>